<dbReference type="OrthoDB" id="2221171at2759"/>
<evidence type="ECO:0000256" key="1">
    <source>
        <dbReference type="ARBA" id="ARBA00023172"/>
    </source>
</evidence>
<keyword evidence="3" id="KW-1185">Reference proteome</keyword>
<keyword evidence="1" id="KW-0233">DNA recombination</keyword>
<dbReference type="Gene3D" id="1.10.443.10">
    <property type="entry name" value="Intergrase catalytic core"/>
    <property type="match status" value="1"/>
</dbReference>
<sequence>MLLALSTSWRPRSEIQHKGKGSKSIWLSPYNEDPSICPVRTLGKYLDLTKEHVTGKFENTMFFITSPKLLGSKNSVHSTREVSVTKEFNSGVSIKDLMQQADWKTENTFKKYYFKLDNKIAYSSTSPIFRATNTPIIERTFGPENDRTRPPHPKGKIASFYMCYTLEKTNSSKGLWGSFYSIS</sequence>
<protein>
    <submittedName>
        <fullName evidence="2">Uncharacterized protein</fullName>
    </submittedName>
</protein>
<dbReference type="EMBL" id="LSSN01000188">
    <property type="protein sequence ID" value="OMJ25340.1"/>
    <property type="molecule type" value="Genomic_DNA"/>
</dbReference>
<dbReference type="Proteomes" id="UP000187283">
    <property type="component" value="Unassembled WGS sequence"/>
</dbReference>
<name>A0A1R1YEN1_9FUNG</name>
<accession>A0A1R1YEN1</accession>
<gene>
    <name evidence="2" type="ORF">AYI70_g967</name>
</gene>
<evidence type="ECO:0000313" key="3">
    <source>
        <dbReference type="Proteomes" id="UP000187283"/>
    </source>
</evidence>
<dbReference type="InterPro" id="IPR011010">
    <property type="entry name" value="DNA_brk_join_enz"/>
</dbReference>
<dbReference type="GO" id="GO:0015074">
    <property type="term" value="P:DNA integration"/>
    <property type="evidence" value="ECO:0007669"/>
    <property type="project" value="InterPro"/>
</dbReference>
<dbReference type="SUPFAM" id="SSF56349">
    <property type="entry name" value="DNA breaking-rejoining enzymes"/>
    <property type="match status" value="1"/>
</dbReference>
<reference evidence="2 3" key="1">
    <citation type="submission" date="2017-01" db="EMBL/GenBank/DDBJ databases">
        <authorList>
            <person name="Mah S.A."/>
            <person name="Swanson W.J."/>
            <person name="Moy G.W."/>
            <person name="Vacquier V.D."/>
        </authorList>
    </citation>
    <scope>NUCLEOTIDE SEQUENCE [LARGE SCALE GENOMIC DNA]</scope>
    <source>
        <strain evidence="2 3">GSMNP</strain>
    </source>
</reference>
<dbReference type="AlphaFoldDB" id="A0A1R1YEN1"/>
<dbReference type="STRING" id="133412.A0A1R1YEN1"/>
<evidence type="ECO:0000313" key="2">
    <source>
        <dbReference type="EMBL" id="OMJ25340.1"/>
    </source>
</evidence>
<comment type="caution">
    <text evidence="2">The sequence shown here is derived from an EMBL/GenBank/DDBJ whole genome shotgun (WGS) entry which is preliminary data.</text>
</comment>
<proteinExistence type="predicted"/>
<organism evidence="2 3">
    <name type="scientific">Smittium culicis</name>
    <dbReference type="NCBI Taxonomy" id="133412"/>
    <lineage>
        <taxon>Eukaryota</taxon>
        <taxon>Fungi</taxon>
        <taxon>Fungi incertae sedis</taxon>
        <taxon>Zoopagomycota</taxon>
        <taxon>Kickxellomycotina</taxon>
        <taxon>Harpellomycetes</taxon>
        <taxon>Harpellales</taxon>
        <taxon>Legeriomycetaceae</taxon>
        <taxon>Smittium</taxon>
    </lineage>
</organism>
<dbReference type="InterPro" id="IPR013762">
    <property type="entry name" value="Integrase-like_cat_sf"/>
</dbReference>
<dbReference type="GO" id="GO:0006310">
    <property type="term" value="P:DNA recombination"/>
    <property type="evidence" value="ECO:0007669"/>
    <property type="project" value="UniProtKB-KW"/>
</dbReference>
<dbReference type="GO" id="GO:0003677">
    <property type="term" value="F:DNA binding"/>
    <property type="evidence" value="ECO:0007669"/>
    <property type="project" value="InterPro"/>
</dbReference>